<evidence type="ECO:0000256" key="4">
    <source>
        <dbReference type="ARBA" id="ARBA00023180"/>
    </source>
</evidence>
<sequence length="230" mass="24931">MMMEVVYVAVAALSLLSVGQSAPVMSCETLIQPLVIPGRDQLLGKWVFVAESTTIPGSRLLTNLLADSAWSKMTAANEIDAMDLYQVQKIIGRCYSLKTELTLHNSTLTMEHPYPAAVILLSTGCSDCLVLYSRITLGSAFSGLQLLSRRRGVSVAEKQEFLKQVECLNLPAPAFLDPEKGLCPDDSLSLESETTDMMSAVNDMTSKWSSMLANITSAGGLDTLIKLFSK</sequence>
<evidence type="ECO:0008006" key="8">
    <source>
        <dbReference type="Google" id="ProtNLM"/>
    </source>
</evidence>
<evidence type="ECO:0000256" key="3">
    <source>
        <dbReference type="ARBA" id="ARBA00022729"/>
    </source>
</evidence>
<dbReference type="GO" id="GO:0005576">
    <property type="term" value="C:extracellular region"/>
    <property type="evidence" value="ECO:0007669"/>
    <property type="project" value="UniProtKB-SubCell"/>
</dbReference>
<protein>
    <recommendedName>
        <fullName evidence="8">Apolipoprotein M</fullName>
    </recommendedName>
</protein>
<proteinExistence type="predicted"/>
<comment type="caution">
    <text evidence="6">The sequence shown here is derived from an EMBL/GenBank/DDBJ whole genome shotgun (WGS) entry which is preliminary data.</text>
</comment>
<evidence type="ECO:0000313" key="7">
    <source>
        <dbReference type="Proteomes" id="UP001153269"/>
    </source>
</evidence>
<reference evidence="6" key="1">
    <citation type="submission" date="2020-03" db="EMBL/GenBank/DDBJ databases">
        <authorList>
            <person name="Weist P."/>
        </authorList>
    </citation>
    <scope>NUCLEOTIDE SEQUENCE</scope>
</reference>
<dbReference type="PANTHER" id="PTHR11967">
    <property type="entry name" value="ALPHA-1-ACID GLYCOPROTEIN"/>
    <property type="match status" value="1"/>
</dbReference>
<keyword evidence="7" id="KW-1185">Reference proteome</keyword>
<organism evidence="6 7">
    <name type="scientific">Pleuronectes platessa</name>
    <name type="common">European plaice</name>
    <dbReference type="NCBI Taxonomy" id="8262"/>
    <lineage>
        <taxon>Eukaryota</taxon>
        <taxon>Metazoa</taxon>
        <taxon>Chordata</taxon>
        <taxon>Craniata</taxon>
        <taxon>Vertebrata</taxon>
        <taxon>Euteleostomi</taxon>
        <taxon>Actinopterygii</taxon>
        <taxon>Neopterygii</taxon>
        <taxon>Teleostei</taxon>
        <taxon>Neoteleostei</taxon>
        <taxon>Acanthomorphata</taxon>
        <taxon>Carangaria</taxon>
        <taxon>Pleuronectiformes</taxon>
        <taxon>Pleuronectoidei</taxon>
        <taxon>Pleuronectidae</taxon>
        <taxon>Pleuronectes</taxon>
    </lineage>
</organism>
<keyword evidence="2" id="KW-0964">Secreted</keyword>
<dbReference type="OrthoDB" id="8928962at2759"/>
<evidence type="ECO:0000313" key="6">
    <source>
        <dbReference type="EMBL" id="CAB1439917.1"/>
    </source>
</evidence>
<evidence type="ECO:0000256" key="1">
    <source>
        <dbReference type="ARBA" id="ARBA00004613"/>
    </source>
</evidence>
<dbReference type="PANTHER" id="PTHR11967:SF2">
    <property type="entry name" value="ALPHA-1-ACID GLYCOPROTEIN 1"/>
    <property type="match status" value="1"/>
</dbReference>
<evidence type="ECO:0000256" key="5">
    <source>
        <dbReference type="SAM" id="SignalP"/>
    </source>
</evidence>
<dbReference type="Gene3D" id="2.40.128.20">
    <property type="match status" value="1"/>
</dbReference>
<dbReference type="SUPFAM" id="SSF50814">
    <property type="entry name" value="Lipocalins"/>
    <property type="match status" value="1"/>
</dbReference>
<feature type="chain" id="PRO_5040447922" description="Apolipoprotein M" evidence="5">
    <location>
        <begin position="22"/>
        <end position="230"/>
    </location>
</feature>
<feature type="signal peptide" evidence="5">
    <location>
        <begin position="1"/>
        <end position="21"/>
    </location>
</feature>
<comment type="subcellular location">
    <subcellularLocation>
        <location evidence="1">Secreted</location>
    </subcellularLocation>
</comment>
<dbReference type="EMBL" id="CADEAL010002358">
    <property type="protein sequence ID" value="CAB1439917.1"/>
    <property type="molecule type" value="Genomic_DNA"/>
</dbReference>
<keyword evidence="3 5" id="KW-0732">Signal</keyword>
<evidence type="ECO:0000256" key="2">
    <source>
        <dbReference type="ARBA" id="ARBA00022525"/>
    </source>
</evidence>
<name>A0A9N7YVH4_PLEPL</name>
<dbReference type="InterPro" id="IPR012674">
    <property type="entry name" value="Calycin"/>
</dbReference>
<dbReference type="Proteomes" id="UP001153269">
    <property type="component" value="Unassembled WGS sequence"/>
</dbReference>
<gene>
    <name evidence="6" type="ORF">PLEPLA_LOCUS27680</name>
</gene>
<accession>A0A9N7YVH4</accession>
<dbReference type="AlphaFoldDB" id="A0A9N7YVH4"/>
<keyword evidence="4" id="KW-0325">Glycoprotein</keyword>